<proteinExistence type="predicted"/>
<accession>A0ABU6SRN5</accession>
<dbReference type="Proteomes" id="UP001341840">
    <property type="component" value="Unassembled WGS sequence"/>
</dbReference>
<keyword evidence="2" id="KW-1185">Reference proteome</keyword>
<organism evidence="1 2">
    <name type="scientific">Stylosanthes scabra</name>
    <dbReference type="NCBI Taxonomy" id="79078"/>
    <lineage>
        <taxon>Eukaryota</taxon>
        <taxon>Viridiplantae</taxon>
        <taxon>Streptophyta</taxon>
        <taxon>Embryophyta</taxon>
        <taxon>Tracheophyta</taxon>
        <taxon>Spermatophyta</taxon>
        <taxon>Magnoliopsida</taxon>
        <taxon>eudicotyledons</taxon>
        <taxon>Gunneridae</taxon>
        <taxon>Pentapetalae</taxon>
        <taxon>rosids</taxon>
        <taxon>fabids</taxon>
        <taxon>Fabales</taxon>
        <taxon>Fabaceae</taxon>
        <taxon>Papilionoideae</taxon>
        <taxon>50 kb inversion clade</taxon>
        <taxon>dalbergioids sensu lato</taxon>
        <taxon>Dalbergieae</taxon>
        <taxon>Pterocarpus clade</taxon>
        <taxon>Stylosanthes</taxon>
    </lineage>
</organism>
<reference evidence="1 2" key="1">
    <citation type="journal article" date="2023" name="Plants (Basel)">
        <title>Bridging the Gap: Combining Genomics and Transcriptomics Approaches to Understand Stylosanthes scabra, an Orphan Legume from the Brazilian Caatinga.</title>
        <authorList>
            <person name="Ferreira-Neto J.R.C."/>
            <person name="da Silva M.D."/>
            <person name="Binneck E."/>
            <person name="de Melo N.F."/>
            <person name="da Silva R.H."/>
            <person name="de Melo A.L.T.M."/>
            <person name="Pandolfi V."/>
            <person name="Bustamante F.O."/>
            <person name="Brasileiro-Vidal A.C."/>
            <person name="Benko-Iseppon A.M."/>
        </authorList>
    </citation>
    <scope>NUCLEOTIDE SEQUENCE [LARGE SCALE GENOMIC DNA]</scope>
    <source>
        <tissue evidence="1">Leaves</tissue>
    </source>
</reference>
<comment type="caution">
    <text evidence="1">The sequence shown here is derived from an EMBL/GenBank/DDBJ whole genome shotgun (WGS) entry which is preliminary data.</text>
</comment>
<dbReference type="EMBL" id="JASCZI010061352">
    <property type="protein sequence ID" value="MED6138498.1"/>
    <property type="molecule type" value="Genomic_DNA"/>
</dbReference>
<feature type="non-terminal residue" evidence="1">
    <location>
        <position position="94"/>
    </location>
</feature>
<gene>
    <name evidence="1" type="ORF">PIB30_074775</name>
</gene>
<evidence type="ECO:0000313" key="2">
    <source>
        <dbReference type="Proteomes" id="UP001341840"/>
    </source>
</evidence>
<protein>
    <submittedName>
        <fullName evidence="1">Uncharacterized protein</fullName>
    </submittedName>
</protein>
<evidence type="ECO:0000313" key="1">
    <source>
        <dbReference type="EMBL" id="MED6138498.1"/>
    </source>
</evidence>
<sequence>MDGNPAFINGQGWEPFQVRYHSDGSSDGYFSCEDSLSACQIDNVEFQHPAQFEAMFKILVQERAKIMEAQKRTEIQLLTITNLASSVISQFTPP</sequence>
<name>A0ABU6SRN5_9FABA</name>